<dbReference type="Proteomes" id="UP001367508">
    <property type="component" value="Unassembled WGS sequence"/>
</dbReference>
<comment type="caution">
    <text evidence="1">The sequence shown here is derived from an EMBL/GenBank/DDBJ whole genome shotgun (WGS) entry which is preliminary data.</text>
</comment>
<reference evidence="1 2" key="1">
    <citation type="submission" date="2024-01" db="EMBL/GenBank/DDBJ databases">
        <title>The genomes of 5 underutilized Papilionoideae crops provide insights into root nodulation and disease resistanc.</title>
        <authorList>
            <person name="Jiang F."/>
        </authorList>
    </citation>
    <scope>NUCLEOTIDE SEQUENCE [LARGE SCALE GENOMIC DNA]</scope>
    <source>
        <strain evidence="1">LVBAO_FW01</strain>
        <tissue evidence="1">Leaves</tissue>
    </source>
</reference>
<organism evidence="1 2">
    <name type="scientific">Canavalia gladiata</name>
    <name type="common">Sword bean</name>
    <name type="synonym">Dolichos gladiatus</name>
    <dbReference type="NCBI Taxonomy" id="3824"/>
    <lineage>
        <taxon>Eukaryota</taxon>
        <taxon>Viridiplantae</taxon>
        <taxon>Streptophyta</taxon>
        <taxon>Embryophyta</taxon>
        <taxon>Tracheophyta</taxon>
        <taxon>Spermatophyta</taxon>
        <taxon>Magnoliopsida</taxon>
        <taxon>eudicotyledons</taxon>
        <taxon>Gunneridae</taxon>
        <taxon>Pentapetalae</taxon>
        <taxon>rosids</taxon>
        <taxon>fabids</taxon>
        <taxon>Fabales</taxon>
        <taxon>Fabaceae</taxon>
        <taxon>Papilionoideae</taxon>
        <taxon>50 kb inversion clade</taxon>
        <taxon>NPAAA clade</taxon>
        <taxon>indigoferoid/millettioid clade</taxon>
        <taxon>Phaseoleae</taxon>
        <taxon>Canavalia</taxon>
    </lineage>
</organism>
<evidence type="ECO:0000313" key="1">
    <source>
        <dbReference type="EMBL" id="KAK7350239.1"/>
    </source>
</evidence>
<sequence>MGKCYRHALSQKLLGFGPCTLGVATGRGPYEWTLTRHPRRLLQAFVWSLTGRLFGIDNIEGFTQVWSSWPKETHDSVAWLPHGFVFLYQRSRLDKAYASYVFTWATTCPPELTLYRHPHRTPSTFLFFEGYLTLSPGAPSRRFTIPHPELGNGVTFVCMGAHGGRALTCNVPAHDPCITCFMIGDVHCMG</sequence>
<gene>
    <name evidence="1" type="ORF">VNO77_08580</name>
</gene>
<name>A0AAN9QWN2_CANGL</name>
<protein>
    <submittedName>
        <fullName evidence="1">Uncharacterized protein</fullName>
    </submittedName>
</protein>
<proteinExistence type="predicted"/>
<dbReference type="EMBL" id="JAYMYQ010000002">
    <property type="protein sequence ID" value="KAK7350239.1"/>
    <property type="molecule type" value="Genomic_DNA"/>
</dbReference>
<accession>A0AAN9QWN2</accession>
<evidence type="ECO:0000313" key="2">
    <source>
        <dbReference type="Proteomes" id="UP001367508"/>
    </source>
</evidence>
<keyword evidence="2" id="KW-1185">Reference proteome</keyword>
<dbReference type="AlphaFoldDB" id="A0AAN9QWN2"/>